<name>A0A8T0H0H3_CERPU</name>
<feature type="region of interest" description="Disordered" evidence="1">
    <location>
        <begin position="76"/>
        <end position="105"/>
    </location>
</feature>
<feature type="transmembrane region" description="Helical" evidence="2">
    <location>
        <begin position="124"/>
        <end position="149"/>
    </location>
</feature>
<dbReference type="Proteomes" id="UP000822688">
    <property type="component" value="Chromosome 8"/>
</dbReference>
<dbReference type="EMBL" id="CM026429">
    <property type="protein sequence ID" value="KAG0563844.1"/>
    <property type="molecule type" value="Genomic_DNA"/>
</dbReference>
<dbReference type="PANTHER" id="PTHR31721">
    <property type="entry name" value="OS06G0710300 PROTEIN"/>
    <property type="match status" value="1"/>
</dbReference>
<dbReference type="InterPro" id="IPR005134">
    <property type="entry name" value="UPF0114"/>
</dbReference>
<evidence type="ECO:0000313" key="3">
    <source>
        <dbReference type="EMBL" id="KAG0563844.1"/>
    </source>
</evidence>
<keyword evidence="2" id="KW-0812">Transmembrane</keyword>
<feature type="transmembrane region" description="Helical" evidence="2">
    <location>
        <begin position="178"/>
        <end position="198"/>
    </location>
</feature>
<gene>
    <name evidence="3" type="ORF">KC19_8G063800</name>
</gene>
<sequence>MTLFLAHSHILSTPSCLPRLHFGSHNFNSKSRSQVPATWKRVHHHRHVLIQSCAVTLGNGGLDDGGDGAGFVSPTTDSSPMLKSSGTSTVAGVAGSSGSESKGEEPWISRIESGVERTIFNFRFLTLTAIGGSLVGSLLCFLKGCGFVLDSYTAYFGMCLNGLHTGKVILRLVEAVEIYLVGTVMLIFGMGLFGLFISNGSDQRGQGDRALRNTTLFGMFVLTKRPLWMQITTLDTLKTKLGHCIVMILIVKLFEKSKTVCIASSVDLLLYSIAIFLAAGSLYVLQQLHANQFSNTQS</sequence>
<keyword evidence="2" id="KW-0472">Membrane</keyword>
<accession>A0A8T0H0H3</accession>
<dbReference type="PANTHER" id="PTHR31721:SF1">
    <property type="entry name" value="OS07G0656700 PROTEIN"/>
    <property type="match status" value="1"/>
</dbReference>
<feature type="transmembrane region" description="Helical" evidence="2">
    <location>
        <begin position="266"/>
        <end position="285"/>
    </location>
</feature>
<proteinExistence type="predicted"/>
<dbReference type="AlphaFoldDB" id="A0A8T0H0H3"/>
<evidence type="ECO:0000313" key="4">
    <source>
        <dbReference type="Proteomes" id="UP000822688"/>
    </source>
</evidence>
<dbReference type="Pfam" id="PF03350">
    <property type="entry name" value="UPF0114"/>
    <property type="match status" value="1"/>
</dbReference>
<protein>
    <recommendedName>
        <fullName evidence="5">Transmembrane protein</fullName>
    </recommendedName>
</protein>
<comment type="caution">
    <text evidence="3">The sequence shown here is derived from an EMBL/GenBank/DDBJ whole genome shotgun (WGS) entry which is preliminary data.</text>
</comment>
<keyword evidence="2" id="KW-1133">Transmembrane helix</keyword>
<evidence type="ECO:0008006" key="5">
    <source>
        <dbReference type="Google" id="ProtNLM"/>
    </source>
</evidence>
<feature type="compositionally biased region" description="Low complexity" evidence="1">
    <location>
        <begin position="84"/>
        <end position="100"/>
    </location>
</feature>
<organism evidence="3 4">
    <name type="scientific">Ceratodon purpureus</name>
    <name type="common">Fire moss</name>
    <name type="synonym">Dicranum purpureum</name>
    <dbReference type="NCBI Taxonomy" id="3225"/>
    <lineage>
        <taxon>Eukaryota</taxon>
        <taxon>Viridiplantae</taxon>
        <taxon>Streptophyta</taxon>
        <taxon>Embryophyta</taxon>
        <taxon>Bryophyta</taxon>
        <taxon>Bryophytina</taxon>
        <taxon>Bryopsida</taxon>
        <taxon>Dicranidae</taxon>
        <taxon>Pseudoditrichales</taxon>
        <taxon>Ditrichaceae</taxon>
        <taxon>Ceratodon</taxon>
    </lineage>
</organism>
<reference evidence="3" key="1">
    <citation type="submission" date="2020-06" db="EMBL/GenBank/DDBJ databases">
        <title>WGS assembly of Ceratodon purpureus strain R40.</title>
        <authorList>
            <person name="Carey S.B."/>
            <person name="Jenkins J."/>
            <person name="Shu S."/>
            <person name="Lovell J.T."/>
            <person name="Sreedasyam A."/>
            <person name="Maumus F."/>
            <person name="Tiley G.P."/>
            <person name="Fernandez-Pozo N."/>
            <person name="Barry K."/>
            <person name="Chen C."/>
            <person name="Wang M."/>
            <person name="Lipzen A."/>
            <person name="Daum C."/>
            <person name="Saski C.A."/>
            <person name="Payton A.C."/>
            <person name="Mcbreen J.C."/>
            <person name="Conrad R.E."/>
            <person name="Kollar L.M."/>
            <person name="Olsson S."/>
            <person name="Huttunen S."/>
            <person name="Landis J.B."/>
            <person name="Wickett N.J."/>
            <person name="Johnson M.G."/>
            <person name="Rensing S.A."/>
            <person name="Grimwood J."/>
            <person name="Schmutz J."/>
            <person name="Mcdaniel S.F."/>
        </authorList>
    </citation>
    <scope>NUCLEOTIDE SEQUENCE</scope>
    <source>
        <strain evidence="3">R40</strain>
    </source>
</reference>
<evidence type="ECO:0000256" key="2">
    <source>
        <dbReference type="SAM" id="Phobius"/>
    </source>
</evidence>
<keyword evidence="4" id="KW-1185">Reference proteome</keyword>
<evidence type="ECO:0000256" key="1">
    <source>
        <dbReference type="SAM" id="MobiDB-lite"/>
    </source>
</evidence>